<organism evidence="1 2">
    <name type="scientific">Terrabacter terrae</name>
    <dbReference type="NCBI Taxonomy" id="318434"/>
    <lineage>
        <taxon>Bacteria</taxon>
        <taxon>Bacillati</taxon>
        <taxon>Actinomycetota</taxon>
        <taxon>Actinomycetes</taxon>
        <taxon>Micrococcales</taxon>
        <taxon>Intrasporangiaceae</taxon>
        <taxon>Terrabacter</taxon>
    </lineage>
</organism>
<name>A0ABN1ZQR4_9MICO</name>
<sequence>MKRAEPVQIELNDSVAAVGPAVAAGVASKAQPLCSRLVRAAGAVLALPPAPLPGLKEELAAGAQDLHRAGLTCLAGDAVAARAHLDAAQAARTSSEERVDKLLFGTAAD</sequence>
<comment type="caution">
    <text evidence="1">The sequence shown here is derived from an EMBL/GenBank/DDBJ whole genome shotgun (WGS) entry which is preliminary data.</text>
</comment>
<dbReference type="Proteomes" id="UP001501285">
    <property type="component" value="Unassembled WGS sequence"/>
</dbReference>
<proteinExistence type="predicted"/>
<evidence type="ECO:0000313" key="1">
    <source>
        <dbReference type="EMBL" id="GAA1502284.1"/>
    </source>
</evidence>
<evidence type="ECO:0000313" key="2">
    <source>
        <dbReference type="Proteomes" id="UP001501285"/>
    </source>
</evidence>
<keyword evidence="2" id="KW-1185">Reference proteome</keyword>
<accession>A0ABN1ZQR4</accession>
<gene>
    <name evidence="1" type="ORF">GCM10009740_38680</name>
</gene>
<dbReference type="EMBL" id="BAAANB010000122">
    <property type="protein sequence ID" value="GAA1502284.1"/>
    <property type="molecule type" value="Genomic_DNA"/>
</dbReference>
<reference evidence="1 2" key="1">
    <citation type="journal article" date="2019" name="Int. J. Syst. Evol. Microbiol.">
        <title>The Global Catalogue of Microorganisms (GCM) 10K type strain sequencing project: providing services to taxonomists for standard genome sequencing and annotation.</title>
        <authorList>
            <consortium name="The Broad Institute Genomics Platform"/>
            <consortium name="The Broad Institute Genome Sequencing Center for Infectious Disease"/>
            <person name="Wu L."/>
            <person name="Ma J."/>
        </authorList>
    </citation>
    <scope>NUCLEOTIDE SEQUENCE [LARGE SCALE GENOMIC DNA]</scope>
    <source>
        <strain evidence="1 2">JCM 14283</strain>
    </source>
</reference>
<protein>
    <submittedName>
        <fullName evidence="1">Uncharacterized protein</fullName>
    </submittedName>
</protein>